<dbReference type="InterPro" id="IPR015919">
    <property type="entry name" value="Cadherin-like_sf"/>
</dbReference>
<dbReference type="NCBIfam" id="NF038128">
    <property type="entry name" value="choice_anch_J"/>
    <property type="match status" value="1"/>
</dbReference>
<dbReference type="SUPFAM" id="SSF49313">
    <property type="entry name" value="Cadherin-like"/>
    <property type="match status" value="1"/>
</dbReference>
<dbReference type="Gene3D" id="2.60.40.10">
    <property type="entry name" value="Immunoglobulins"/>
    <property type="match status" value="1"/>
</dbReference>
<dbReference type="OrthoDB" id="1013954at2"/>
<dbReference type="EMBL" id="WJIE01000014">
    <property type="protein sequence ID" value="MRG96999.1"/>
    <property type="molecule type" value="Genomic_DNA"/>
</dbReference>
<keyword evidence="2" id="KW-1185">Reference proteome</keyword>
<organism evidence="1 2">
    <name type="scientific">Polyangium spumosum</name>
    <dbReference type="NCBI Taxonomy" id="889282"/>
    <lineage>
        <taxon>Bacteria</taxon>
        <taxon>Pseudomonadati</taxon>
        <taxon>Myxococcota</taxon>
        <taxon>Polyangia</taxon>
        <taxon>Polyangiales</taxon>
        <taxon>Polyangiaceae</taxon>
        <taxon>Polyangium</taxon>
    </lineage>
</organism>
<proteinExistence type="predicted"/>
<dbReference type="Pfam" id="PF20773">
    <property type="entry name" value="InhA-like_MAM"/>
    <property type="match status" value="2"/>
</dbReference>
<dbReference type="GO" id="GO:0016020">
    <property type="term" value="C:membrane"/>
    <property type="evidence" value="ECO:0007669"/>
    <property type="project" value="InterPro"/>
</dbReference>
<dbReference type="Pfam" id="PF05345">
    <property type="entry name" value="He_PIG"/>
    <property type="match status" value="1"/>
</dbReference>
<reference evidence="1 2" key="1">
    <citation type="submission" date="2019-10" db="EMBL/GenBank/DDBJ databases">
        <title>A soil myxobacterium in the family Polyangiaceae.</title>
        <authorList>
            <person name="Li Y."/>
            <person name="Wang J."/>
        </authorList>
    </citation>
    <scope>NUCLEOTIDE SEQUENCE [LARGE SCALE GENOMIC DNA]</scope>
    <source>
        <strain evidence="1 2">DSM 14734</strain>
    </source>
</reference>
<dbReference type="AlphaFoldDB" id="A0A6N7PYN3"/>
<dbReference type="RefSeq" id="WP_153823781.1">
    <property type="nucleotide sequence ID" value="NZ_WJIE01000014.1"/>
</dbReference>
<dbReference type="Proteomes" id="UP000440224">
    <property type="component" value="Unassembled WGS sequence"/>
</dbReference>
<dbReference type="InterPro" id="IPR013783">
    <property type="entry name" value="Ig-like_fold"/>
</dbReference>
<dbReference type="GO" id="GO:0005509">
    <property type="term" value="F:calcium ion binding"/>
    <property type="evidence" value="ECO:0007669"/>
    <property type="project" value="InterPro"/>
</dbReference>
<name>A0A6N7PYN3_9BACT</name>
<sequence length="759" mass="78824">MDDEVMHGRIRNFLPLLLLPVTWMLASCTVGEVPISEDAGPVEEDAGPDLGPCGVDCSKFETPQCMVAVCNTGQVAGPLNTCVVVPAPKGTGCDDGKFCTTNDTCDNGTCVGGTQNTCGITNPECSSIICYEELKSCDTLPVNDGTPCSPKDLCQINGVCKIGQCVGEPKDCTFSPLSECNQVSCDPATGKCVGKPDPTKDNVPCVLTGDLCTVNRRCSSGQCVGGAPKDCSALNVGCQRGECDPANGLCSPAPAPVGTTCTDGIAECQVGSCDVKGECLASLAANGSPCNDYNACTSGEQCVAGACEGGGPVTTCSTYLHEGFEVCPSDWTFGGDWECGTPDNVGPASAHIGSGVLATQVAGLYHVNQLFTSAVASSPPIDLTGATSPMVSFWAWVHTEGGSFDGWNLKVSTNGGQSFSTVTAVTPAYSLNILSQPAWGGDQSGVGWQPYMADLSAYAGQTVILRFAFRSDGATVFPGVYVDEVVVAEPLQIPTYITTTSPLPDVYAGMAYSAQIAKVGGTANALWSIKPGGQNTAWMTIDPATGLLGGTPSAAEAGPVTVTVRVAEEPMLPSNYAEKTFTFNVKSNAYYTSFEGACPDGWTLTGDWQCGVPSSVGPATAYVGTQCLATQLASNYNVLQTWAGTTATSPDIDLTASANPKLTFRMWLHTEGSTYDGVNLKISTDGGMTYSVLNSVLPPYPLTIATQPAWGGNQSALGWQLFQADLSAYAGQVVRLRFGFQSDSSGTHPGVYIDDIFIE</sequence>
<evidence type="ECO:0000313" key="2">
    <source>
        <dbReference type="Proteomes" id="UP000440224"/>
    </source>
</evidence>
<evidence type="ECO:0000313" key="1">
    <source>
        <dbReference type="EMBL" id="MRG96999.1"/>
    </source>
</evidence>
<dbReference type="Gene3D" id="2.60.120.260">
    <property type="entry name" value="Galactose-binding domain-like"/>
    <property type="match status" value="1"/>
</dbReference>
<gene>
    <name evidence="1" type="ORF">GF068_34500</name>
</gene>
<comment type="caution">
    <text evidence="1">The sequence shown here is derived from an EMBL/GenBank/DDBJ whole genome shotgun (WGS) entry which is preliminary data.</text>
</comment>
<dbReference type="Gene3D" id="2.60.120.200">
    <property type="match status" value="1"/>
</dbReference>
<accession>A0A6N7PYN3</accession>
<protein>
    <submittedName>
        <fullName evidence="1">Uncharacterized protein</fullName>
    </submittedName>
</protein>